<dbReference type="Proteomes" id="UP000812966">
    <property type="component" value="Unassembled WGS sequence"/>
</dbReference>
<feature type="region of interest" description="Disordered" evidence="3">
    <location>
        <begin position="1"/>
        <end position="20"/>
    </location>
</feature>
<dbReference type="PANTHER" id="PTHR15231">
    <property type="entry name" value="PHOSPHATIDYLINOSITOL N-ACETYLGLUCOSAMINYLTRANSFERASE SUBUNIT H"/>
    <property type="match status" value="1"/>
</dbReference>
<sequence>MVMAMHRNSSNSGDLTKNGDDRNFKKNLTAECSLPGISHGNDAQSSQEQRTESVSFPLPGHPQLSSKRTWPVGGDADHPLCVEYCYIPTVKVGLFHWILWGSFWMGLACILKVYGSNVFKLHRWTTACCICLLLIANKSVVSESAVAFPNLGIQLESTTAIIIPFPFSLRLVVPLGTSKRFIPLSNIRSSSRIFLNEAFHRWSVVYYLGVLSRGGMYECAGGYGVEGLEVHVVFPTTRPRLEVLLEVYHGLRETLYDDFNDLDDNDDDER</sequence>
<organism evidence="5 6">
    <name type="scientific">Filobasidium floriforme</name>
    <dbReference type="NCBI Taxonomy" id="5210"/>
    <lineage>
        <taxon>Eukaryota</taxon>
        <taxon>Fungi</taxon>
        <taxon>Dikarya</taxon>
        <taxon>Basidiomycota</taxon>
        <taxon>Agaricomycotina</taxon>
        <taxon>Tremellomycetes</taxon>
        <taxon>Filobasidiales</taxon>
        <taxon>Filobasidiaceae</taxon>
        <taxon>Filobasidium</taxon>
    </lineage>
</organism>
<dbReference type="InterPro" id="IPR019328">
    <property type="entry name" value="PIGH-H_dom"/>
</dbReference>
<dbReference type="UniPathway" id="UPA00196"/>
<reference evidence="5" key="1">
    <citation type="submission" date="2020-04" db="EMBL/GenBank/DDBJ databases">
        <title>Analysis of mating type loci in Filobasidium floriforme.</title>
        <authorList>
            <person name="Nowrousian M."/>
        </authorList>
    </citation>
    <scope>NUCLEOTIDE SEQUENCE</scope>
    <source>
        <strain evidence="5">CBS 6242</strain>
    </source>
</reference>
<feature type="domain" description="Phosphatidylinositol N-acetylglucosaminyltransferase subunit H conserved" evidence="4">
    <location>
        <begin position="146"/>
        <end position="235"/>
    </location>
</feature>
<dbReference type="AlphaFoldDB" id="A0A8K0NTP1"/>
<gene>
    <name evidence="5" type="ORF">FFLO_02879</name>
</gene>
<dbReference type="GO" id="GO:0006506">
    <property type="term" value="P:GPI anchor biosynthetic process"/>
    <property type="evidence" value="ECO:0007669"/>
    <property type="project" value="UniProtKB-UniPathway"/>
</dbReference>
<feature type="region of interest" description="Disordered" evidence="3">
    <location>
        <begin position="32"/>
        <end position="58"/>
    </location>
</feature>
<feature type="compositionally biased region" description="Polar residues" evidence="3">
    <location>
        <begin position="41"/>
        <end position="54"/>
    </location>
</feature>
<evidence type="ECO:0000256" key="1">
    <source>
        <dbReference type="ARBA" id="ARBA00004687"/>
    </source>
</evidence>
<dbReference type="PANTHER" id="PTHR15231:SF1">
    <property type="entry name" value="PHOSPHATIDYLINOSITOL N-ACETYLGLUCOSAMINYLTRANSFERASE SUBUNIT H"/>
    <property type="match status" value="1"/>
</dbReference>
<dbReference type="GO" id="GO:0000506">
    <property type="term" value="C:glycosylphosphatidylinositol-N-acetylglucosaminyltransferase (GPI-GnT) complex"/>
    <property type="evidence" value="ECO:0007669"/>
    <property type="project" value="InterPro"/>
</dbReference>
<protein>
    <recommendedName>
        <fullName evidence="4">Phosphatidylinositol N-acetylglucosaminyltransferase subunit H conserved domain-containing protein</fullName>
    </recommendedName>
</protein>
<comment type="pathway">
    <text evidence="1">Glycolipid biosynthesis; glycosylphosphatidylinositol-anchor biosynthesis.</text>
</comment>
<dbReference type="InterPro" id="IPR044215">
    <property type="entry name" value="PIG-H"/>
</dbReference>
<accession>A0A8K0NTP1</accession>
<dbReference type="EMBL" id="JABELV010000048">
    <property type="protein sequence ID" value="KAG7558226.1"/>
    <property type="molecule type" value="Genomic_DNA"/>
</dbReference>
<proteinExistence type="inferred from homology"/>
<comment type="caution">
    <text evidence="5">The sequence shown here is derived from an EMBL/GenBank/DDBJ whole genome shotgun (WGS) entry which is preliminary data.</text>
</comment>
<evidence type="ECO:0000313" key="6">
    <source>
        <dbReference type="Proteomes" id="UP000812966"/>
    </source>
</evidence>
<evidence type="ECO:0000313" key="5">
    <source>
        <dbReference type="EMBL" id="KAG7558226.1"/>
    </source>
</evidence>
<evidence type="ECO:0000256" key="2">
    <source>
        <dbReference type="ARBA" id="ARBA00009610"/>
    </source>
</evidence>
<dbReference type="Pfam" id="PF10181">
    <property type="entry name" value="PIG-H"/>
    <property type="match status" value="1"/>
</dbReference>
<name>A0A8K0NTP1_9TREE</name>
<evidence type="ECO:0000256" key="3">
    <source>
        <dbReference type="SAM" id="MobiDB-lite"/>
    </source>
</evidence>
<comment type="similarity">
    <text evidence="2">Belongs to the PIGH family.</text>
</comment>
<dbReference type="OrthoDB" id="6256716at2759"/>
<evidence type="ECO:0000259" key="4">
    <source>
        <dbReference type="Pfam" id="PF10181"/>
    </source>
</evidence>
<keyword evidence="6" id="KW-1185">Reference proteome</keyword>